<dbReference type="InterPro" id="IPR041612">
    <property type="entry name" value="YfiR_C"/>
</dbReference>
<dbReference type="GeneID" id="82852002"/>
<proteinExistence type="predicted"/>
<dbReference type="SUPFAM" id="SSF46689">
    <property type="entry name" value="Homeodomain-like"/>
    <property type="match status" value="1"/>
</dbReference>
<dbReference type="Proteomes" id="UP000288675">
    <property type="component" value="Chromosome"/>
</dbReference>
<dbReference type="Gene3D" id="1.10.357.10">
    <property type="entry name" value="Tetracycline Repressor, domain 2"/>
    <property type="match status" value="1"/>
</dbReference>
<dbReference type="KEGG" id="bgy:BGLY_0886"/>
<feature type="DNA-binding region" description="H-T-H motif" evidence="4">
    <location>
        <begin position="34"/>
        <end position="53"/>
    </location>
</feature>
<dbReference type="GO" id="GO:0003677">
    <property type="term" value="F:DNA binding"/>
    <property type="evidence" value="ECO:0007669"/>
    <property type="project" value="UniProtKB-UniRule"/>
</dbReference>
<evidence type="ECO:0000259" key="5">
    <source>
        <dbReference type="PROSITE" id="PS50977"/>
    </source>
</evidence>
<evidence type="ECO:0000313" key="6">
    <source>
        <dbReference type="EMBL" id="QAT64312.1"/>
    </source>
</evidence>
<protein>
    <submittedName>
        <fullName evidence="6">TetR/AcrR family transcriptional regulator</fullName>
    </submittedName>
</protein>
<dbReference type="AlphaFoldDB" id="A0AAJ3YVZ3"/>
<accession>A0AAJ3YVZ3</accession>
<dbReference type="Gene3D" id="1.10.10.60">
    <property type="entry name" value="Homeodomain-like"/>
    <property type="match status" value="1"/>
</dbReference>
<keyword evidence="2 4" id="KW-0238">DNA-binding</keyword>
<name>A0AAJ3YVZ3_9BACI</name>
<dbReference type="PANTHER" id="PTHR47506">
    <property type="entry name" value="TRANSCRIPTIONAL REGULATORY PROTEIN"/>
    <property type="match status" value="1"/>
</dbReference>
<dbReference type="InterPro" id="IPR036271">
    <property type="entry name" value="Tet_transcr_reg_TetR-rel_C_sf"/>
</dbReference>
<dbReference type="PANTHER" id="PTHR47506:SF6">
    <property type="entry name" value="HTH-TYPE TRANSCRIPTIONAL REPRESSOR NEMR"/>
    <property type="match status" value="1"/>
</dbReference>
<keyword evidence="3" id="KW-0804">Transcription</keyword>
<keyword evidence="1" id="KW-0805">Transcription regulation</keyword>
<dbReference type="EMBL" id="CP035232">
    <property type="protein sequence ID" value="QAT64312.1"/>
    <property type="molecule type" value="Genomic_DNA"/>
</dbReference>
<dbReference type="PROSITE" id="PS50977">
    <property type="entry name" value="HTH_TETR_2"/>
    <property type="match status" value="1"/>
</dbReference>
<dbReference type="Pfam" id="PF00440">
    <property type="entry name" value="TetR_N"/>
    <property type="match status" value="1"/>
</dbReference>
<evidence type="ECO:0000256" key="2">
    <source>
        <dbReference type="ARBA" id="ARBA00023125"/>
    </source>
</evidence>
<dbReference type="Pfam" id="PF17922">
    <property type="entry name" value="TetR_C_17"/>
    <property type="match status" value="1"/>
</dbReference>
<gene>
    <name evidence="6" type="ORF">EQZ20_04825</name>
</gene>
<reference evidence="6 7" key="1">
    <citation type="submission" date="2019-01" db="EMBL/GenBank/DDBJ databases">
        <title>Genome sequence of Bacillus glycinifermentans SRCM103574.</title>
        <authorList>
            <person name="Kong H.-J."/>
            <person name="Jeong S.-Y."/>
            <person name="Jeong D.-Y."/>
        </authorList>
    </citation>
    <scope>NUCLEOTIDE SEQUENCE [LARGE SCALE GENOMIC DNA]</scope>
    <source>
        <strain evidence="6 7">SRCM103574</strain>
    </source>
</reference>
<feature type="domain" description="HTH tetR-type" evidence="5">
    <location>
        <begin position="11"/>
        <end position="71"/>
    </location>
</feature>
<evidence type="ECO:0000256" key="4">
    <source>
        <dbReference type="PROSITE-ProRule" id="PRU00335"/>
    </source>
</evidence>
<dbReference type="SUPFAM" id="SSF48498">
    <property type="entry name" value="Tetracyclin repressor-like, C-terminal domain"/>
    <property type="match status" value="1"/>
</dbReference>
<dbReference type="PRINTS" id="PR00455">
    <property type="entry name" value="HTHTETR"/>
</dbReference>
<evidence type="ECO:0000313" key="7">
    <source>
        <dbReference type="Proteomes" id="UP000288675"/>
    </source>
</evidence>
<dbReference type="InterPro" id="IPR009057">
    <property type="entry name" value="Homeodomain-like_sf"/>
</dbReference>
<sequence>MSPKITQEQKDRRKAEILKAAERVFKRKGFEMTTMKDVVEESGFSRGGVYLYFSSTEDMFKHIIEKHLDVFLKDLQERSRSDESVWSIILSYIDDFKEGLDEIADSFAAVQFEYFFTSWRNGSRKTYLIKRYETFAAHFTGLLQKGADNGEFDPLQPVETITKFFMNMNDAIVMQTIYLGKAEADALGQIEALKHYLTSVLQVR</sequence>
<evidence type="ECO:0000256" key="3">
    <source>
        <dbReference type="ARBA" id="ARBA00023163"/>
    </source>
</evidence>
<dbReference type="RefSeq" id="WP_046130982.1">
    <property type="nucleotide sequence ID" value="NZ_CP035232.1"/>
</dbReference>
<dbReference type="InterPro" id="IPR001647">
    <property type="entry name" value="HTH_TetR"/>
</dbReference>
<evidence type="ECO:0000256" key="1">
    <source>
        <dbReference type="ARBA" id="ARBA00023015"/>
    </source>
</evidence>
<organism evidence="6 7">
    <name type="scientific">Bacillus glycinifermentans</name>
    <dbReference type="NCBI Taxonomy" id="1664069"/>
    <lineage>
        <taxon>Bacteria</taxon>
        <taxon>Bacillati</taxon>
        <taxon>Bacillota</taxon>
        <taxon>Bacilli</taxon>
        <taxon>Bacillales</taxon>
        <taxon>Bacillaceae</taxon>
        <taxon>Bacillus</taxon>
    </lineage>
</organism>